<dbReference type="Pfam" id="PF00126">
    <property type="entry name" value="HTH_1"/>
    <property type="match status" value="1"/>
</dbReference>
<evidence type="ECO:0000313" key="7">
    <source>
        <dbReference type="Proteomes" id="UP000064201"/>
    </source>
</evidence>
<dbReference type="SUPFAM" id="SSF46785">
    <property type="entry name" value="Winged helix' DNA-binding domain"/>
    <property type="match status" value="1"/>
</dbReference>
<dbReference type="GO" id="GO:0003700">
    <property type="term" value="F:DNA-binding transcription factor activity"/>
    <property type="evidence" value="ECO:0007669"/>
    <property type="project" value="InterPro"/>
</dbReference>
<dbReference type="InterPro" id="IPR005119">
    <property type="entry name" value="LysR_subst-bd"/>
</dbReference>
<dbReference type="STRING" id="106634.TVD_08685"/>
<evidence type="ECO:0000256" key="4">
    <source>
        <dbReference type="ARBA" id="ARBA00023163"/>
    </source>
</evidence>
<gene>
    <name evidence="6" type="ORF">TVD_08685</name>
</gene>
<dbReference type="RefSeq" id="WP_047251370.1">
    <property type="nucleotide sequence ID" value="NZ_CP011367.1"/>
</dbReference>
<dbReference type="AlphaFoldDB" id="A0A0G3G2H5"/>
<protein>
    <submittedName>
        <fullName evidence="6">LysR family transcriptional regulator</fullName>
    </submittedName>
</protein>
<sequence length="287" mass="30418">MLQAVVDAGGFARAAERVHKSPSSINHAVQKLEEQLGVDVFEIKGRKAVLTAAGAALLRRAGHLLEEAAEIETLAGALAAGVESEIRLAVDQLLPRAPVIGALEGFSRAYPATRIQLHEVVLSGGPDLLREAAVDILLGPELPSGYLGTCLGELSMVCVAHPSHPLAQGEAPLTRRDLQPHRQVVVRDSGAQASGEGGWVEADQRWTVSHMGTACEILRSGIGFAWMPEDRIAEDLAAGGLVELNLEAGARHAVPFYITHADRDRAGAASQSLMDALEQAFRTEQSS</sequence>
<dbReference type="PANTHER" id="PTHR30126:SF88">
    <property type="entry name" value="TRANSCRIPTIONAL REGULATOR-RELATED"/>
    <property type="match status" value="1"/>
</dbReference>
<name>A0A0G3G2H5_9GAMM</name>
<dbReference type="Proteomes" id="UP000064201">
    <property type="component" value="Chromosome"/>
</dbReference>
<dbReference type="SUPFAM" id="SSF53850">
    <property type="entry name" value="Periplasmic binding protein-like II"/>
    <property type="match status" value="1"/>
</dbReference>
<accession>A0A0G3G2H5</accession>
<dbReference type="KEGG" id="tvr:TVD_08685"/>
<organism evidence="6 7">
    <name type="scientific">Thioalkalivibrio versutus</name>
    <dbReference type="NCBI Taxonomy" id="106634"/>
    <lineage>
        <taxon>Bacteria</taxon>
        <taxon>Pseudomonadati</taxon>
        <taxon>Pseudomonadota</taxon>
        <taxon>Gammaproteobacteria</taxon>
        <taxon>Chromatiales</taxon>
        <taxon>Ectothiorhodospiraceae</taxon>
        <taxon>Thioalkalivibrio</taxon>
    </lineage>
</organism>
<evidence type="ECO:0000256" key="1">
    <source>
        <dbReference type="ARBA" id="ARBA00009437"/>
    </source>
</evidence>
<evidence type="ECO:0000256" key="3">
    <source>
        <dbReference type="ARBA" id="ARBA00023125"/>
    </source>
</evidence>
<comment type="similarity">
    <text evidence="1">Belongs to the LysR transcriptional regulatory family.</text>
</comment>
<dbReference type="InterPro" id="IPR000847">
    <property type="entry name" value="LysR_HTH_N"/>
</dbReference>
<feature type="domain" description="HTH lysR-type" evidence="5">
    <location>
        <begin position="1"/>
        <end position="51"/>
    </location>
</feature>
<keyword evidence="3" id="KW-0238">DNA-binding</keyword>
<proteinExistence type="inferred from homology"/>
<dbReference type="InterPro" id="IPR036388">
    <property type="entry name" value="WH-like_DNA-bd_sf"/>
</dbReference>
<keyword evidence="2" id="KW-0805">Transcription regulation</keyword>
<dbReference type="PATRIC" id="fig|106634.4.peg.1776"/>
<dbReference type="GO" id="GO:0000976">
    <property type="term" value="F:transcription cis-regulatory region binding"/>
    <property type="evidence" value="ECO:0007669"/>
    <property type="project" value="TreeGrafter"/>
</dbReference>
<dbReference type="InterPro" id="IPR036390">
    <property type="entry name" value="WH_DNA-bd_sf"/>
</dbReference>
<evidence type="ECO:0000313" key="6">
    <source>
        <dbReference type="EMBL" id="AKJ95428.1"/>
    </source>
</evidence>
<dbReference type="PROSITE" id="PS50931">
    <property type="entry name" value="HTH_LYSR"/>
    <property type="match status" value="1"/>
</dbReference>
<keyword evidence="7" id="KW-1185">Reference proteome</keyword>
<dbReference type="OrthoDB" id="6988449at2"/>
<reference evidence="6 7" key="1">
    <citation type="submission" date="2015-04" db="EMBL/GenBank/DDBJ databases">
        <title>Complete Sequence for the Genome of the Thioalkalivibrio versutus D301.</title>
        <authorList>
            <person name="Mu T."/>
            <person name="Zhou J."/>
            <person name="Xu X."/>
        </authorList>
    </citation>
    <scope>NUCLEOTIDE SEQUENCE [LARGE SCALE GENOMIC DNA]</scope>
    <source>
        <strain evidence="6 7">D301</strain>
    </source>
</reference>
<evidence type="ECO:0000256" key="2">
    <source>
        <dbReference type="ARBA" id="ARBA00023015"/>
    </source>
</evidence>
<dbReference type="PANTHER" id="PTHR30126">
    <property type="entry name" value="HTH-TYPE TRANSCRIPTIONAL REGULATOR"/>
    <property type="match status" value="1"/>
</dbReference>
<dbReference type="Pfam" id="PF03466">
    <property type="entry name" value="LysR_substrate"/>
    <property type="match status" value="1"/>
</dbReference>
<keyword evidence="4" id="KW-0804">Transcription</keyword>
<dbReference type="Gene3D" id="1.10.10.10">
    <property type="entry name" value="Winged helix-like DNA-binding domain superfamily/Winged helix DNA-binding domain"/>
    <property type="match status" value="1"/>
</dbReference>
<evidence type="ECO:0000259" key="5">
    <source>
        <dbReference type="PROSITE" id="PS50931"/>
    </source>
</evidence>
<dbReference type="EMBL" id="CP011367">
    <property type="protein sequence ID" value="AKJ95428.1"/>
    <property type="molecule type" value="Genomic_DNA"/>
</dbReference>
<dbReference type="Gene3D" id="3.40.190.290">
    <property type="match status" value="1"/>
</dbReference>